<feature type="domain" description="Peptidase S8/S53" evidence="14">
    <location>
        <begin position="130"/>
        <end position="574"/>
    </location>
</feature>
<dbReference type="Gene3D" id="2.60.40.2310">
    <property type="match status" value="1"/>
</dbReference>
<dbReference type="InterPro" id="IPR023828">
    <property type="entry name" value="Peptidase_S8_Ser-AS"/>
</dbReference>
<evidence type="ECO:0000256" key="5">
    <source>
        <dbReference type="ARBA" id="ARBA00022729"/>
    </source>
</evidence>
<dbReference type="PROSITE" id="PS00136">
    <property type="entry name" value="SUBTILASE_ASP"/>
    <property type="match status" value="1"/>
</dbReference>
<dbReference type="InterPro" id="IPR037045">
    <property type="entry name" value="S8pro/Inhibitor_I9_sf"/>
</dbReference>
<feature type="active site" description="Charge relay system" evidence="9 10">
    <location>
        <position position="139"/>
    </location>
</feature>
<dbReference type="Proteomes" id="UP001567538">
    <property type="component" value="Unassembled WGS sequence"/>
</dbReference>
<keyword evidence="4 10" id="KW-0645">Protease</keyword>
<feature type="domain" description="Inhibitor I9" evidence="15">
    <location>
        <begin position="28"/>
        <end position="105"/>
    </location>
</feature>
<evidence type="ECO:0000313" key="18">
    <source>
        <dbReference type="Proteomes" id="UP001567538"/>
    </source>
</evidence>
<dbReference type="InterPro" id="IPR022398">
    <property type="entry name" value="Peptidase_S8_His-AS"/>
</dbReference>
<dbReference type="Gene3D" id="3.50.30.30">
    <property type="match status" value="1"/>
</dbReference>
<keyword evidence="7 10" id="KW-0720">Serine protease</keyword>
<evidence type="ECO:0000256" key="9">
    <source>
        <dbReference type="PIRSR" id="PIRSR615500-1"/>
    </source>
</evidence>
<keyword evidence="5 13" id="KW-0732">Signal</keyword>
<evidence type="ECO:0000256" key="10">
    <source>
        <dbReference type="PROSITE-ProRule" id="PRU01240"/>
    </source>
</evidence>
<dbReference type="InterPro" id="IPR015500">
    <property type="entry name" value="Peptidase_S8_subtilisin-rel"/>
</dbReference>
<dbReference type="GO" id="GO:0006508">
    <property type="term" value="P:proteolysis"/>
    <property type="evidence" value="ECO:0007669"/>
    <property type="project" value="UniProtKB-KW"/>
</dbReference>
<dbReference type="Gene3D" id="3.40.50.200">
    <property type="entry name" value="Peptidase S8/S53 domain"/>
    <property type="match status" value="1"/>
</dbReference>
<dbReference type="EMBL" id="JBEAFC010000012">
    <property type="protein sequence ID" value="KAL1534184.1"/>
    <property type="molecule type" value="Genomic_DNA"/>
</dbReference>
<accession>A0ABD1FQT5</accession>
<dbReference type="CDD" id="cd02120">
    <property type="entry name" value="PA_subtilisin_like"/>
    <property type="match status" value="1"/>
</dbReference>
<dbReference type="CDD" id="cd04852">
    <property type="entry name" value="Peptidases_S8_3"/>
    <property type="match status" value="1"/>
</dbReference>
<evidence type="ECO:0000256" key="13">
    <source>
        <dbReference type="SAM" id="SignalP"/>
    </source>
</evidence>
<feature type="domain" description="Subtilisin-like protease fibronectin type-III" evidence="16">
    <location>
        <begin position="645"/>
        <end position="748"/>
    </location>
</feature>
<evidence type="ECO:0000256" key="6">
    <source>
        <dbReference type="ARBA" id="ARBA00022801"/>
    </source>
</evidence>
<feature type="region of interest" description="Disordered" evidence="12">
    <location>
        <begin position="572"/>
        <end position="592"/>
    </location>
</feature>
<dbReference type="GO" id="GO:0005576">
    <property type="term" value="C:extracellular region"/>
    <property type="evidence" value="ECO:0007669"/>
    <property type="project" value="UniProtKB-SubCell"/>
</dbReference>
<evidence type="ECO:0000256" key="8">
    <source>
        <dbReference type="ARBA" id="ARBA00023180"/>
    </source>
</evidence>
<dbReference type="InterPro" id="IPR041469">
    <property type="entry name" value="Subtilisin-like_FN3"/>
</dbReference>
<dbReference type="InterPro" id="IPR000209">
    <property type="entry name" value="Peptidase_S8/S53_dom"/>
</dbReference>
<dbReference type="InterPro" id="IPR023827">
    <property type="entry name" value="Peptidase_S8_Asp-AS"/>
</dbReference>
<evidence type="ECO:0000256" key="12">
    <source>
        <dbReference type="SAM" id="MobiDB-lite"/>
    </source>
</evidence>
<protein>
    <submittedName>
        <fullName evidence="17">Subtilisin-like protease SBT3</fullName>
    </submittedName>
</protein>
<dbReference type="PRINTS" id="PR00723">
    <property type="entry name" value="SUBTILISIN"/>
</dbReference>
<evidence type="ECO:0000259" key="14">
    <source>
        <dbReference type="Pfam" id="PF00082"/>
    </source>
</evidence>
<proteinExistence type="inferred from homology"/>
<dbReference type="FunFam" id="3.40.50.200:FF:000006">
    <property type="entry name" value="Subtilisin-like protease SBT1.5"/>
    <property type="match status" value="1"/>
</dbReference>
<evidence type="ECO:0000256" key="2">
    <source>
        <dbReference type="ARBA" id="ARBA00011073"/>
    </source>
</evidence>
<dbReference type="Pfam" id="PF00082">
    <property type="entry name" value="Peptidase_S8"/>
    <property type="match status" value="1"/>
</dbReference>
<evidence type="ECO:0000256" key="3">
    <source>
        <dbReference type="ARBA" id="ARBA00022525"/>
    </source>
</evidence>
<keyword evidence="6 10" id="KW-0378">Hydrolase</keyword>
<name>A0ABD1FQT5_SALDI</name>
<keyword evidence="8" id="KW-0325">Glycoprotein</keyword>
<dbReference type="InterPro" id="IPR045051">
    <property type="entry name" value="SBT"/>
</dbReference>
<dbReference type="GO" id="GO:0004252">
    <property type="term" value="F:serine-type endopeptidase activity"/>
    <property type="evidence" value="ECO:0007669"/>
    <property type="project" value="UniProtKB-UniRule"/>
</dbReference>
<feature type="chain" id="PRO_5044756152" evidence="13">
    <location>
        <begin position="25"/>
        <end position="756"/>
    </location>
</feature>
<dbReference type="Pfam" id="PF05922">
    <property type="entry name" value="Inhibitor_I9"/>
    <property type="match status" value="1"/>
</dbReference>
<dbReference type="InterPro" id="IPR036852">
    <property type="entry name" value="Peptidase_S8/S53_dom_sf"/>
</dbReference>
<evidence type="ECO:0000256" key="4">
    <source>
        <dbReference type="ARBA" id="ARBA00022670"/>
    </source>
</evidence>
<dbReference type="PROSITE" id="PS00137">
    <property type="entry name" value="SUBTILASE_HIS"/>
    <property type="match status" value="1"/>
</dbReference>
<dbReference type="FunFam" id="3.30.70.80:FF:000003">
    <property type="entry name" value="Subtilisin-like protease SBT1.9"/>
    <property type="match status" value="1"/>
</dbReference>
<evidence type="ECO:0000256" key="7">
    <source>
        <dbReference type="ARBA" id="ARBA00022825"/>
    </source>
</evidence>
<dbReference type="Pfam" id="PF17766">
    <property type="entry name" value="fn3_6"/>
    <property type="match status" value="1"/>
</dbReference>
<dbReference type="SUPFAM" id="SSF52743">
    <property type="entry name" value="Subtilisin-like"/>
    <property type="match status" value="1"/>
</dbReference>
<gene>
    <name evidence="17" type="ORF">AAHA92_30398</name>
</gene>
<feature type="active site" description="Charge relay system" evidence="9 10">
    <location>
        <position position="210"/>
    </location>
</feature>
<comment type="subcellular location">
    <subcellularLocation>
        <location evidence="1">Secreted</location>
    </subcellularLocation>
</comment>
<dbReference type="PROSITE" id="PS51892">
    <property type="entry name" value="SUBTILASE"/>
    <property type="match status" value="1"/>
</dbReference>
<reference evidence="17 18" key="1">
    <citation type="submission" date="2024-06" db="EMBL/GenBank/DDBJ databases">
        <title>A chromosome level genome sequence of Diviner's sage (Salvia divinorum).</title>
        <authorList>
            <person name="Ford S.A."/>
            <person name="Ro D.-K."/>
            <person name="Ness R.W."/>
            <person name="Phillips M.A."/>
        </authorList>
    </citation>
    <scope>NUCLEOTIDE SEQUENCE [LARGE SCALE GENOMIC DNA]</scope>
    <source>
        <strain evidence="17">SAF-2024a</strain>
        <tissue evidence="17">Leaf</tissue>
    </source>
</reference>
<evidence type="ECO:0000259" key="16">
    <source>
        <dbReference type="Pfam" id="PF17766"/>
    </source>
</evidence>
<comment type="caution">
    <text evidence="17">The sequence shown here is derived from an EMBL/GenBank/DDBJ whole genome shotgun (WGS) entry which is preliminary data.</text>
</comment>
<evidence type="ECO:0000259" key="15">
    <source>
        <dbReference type="Pfam" id="PF05922"/>
    </source>
</evidence>
<evidence type="ECO:0000256" key="11">
    <source>
        <dbReference type="RuleBase" id="RU003355"/>
    </source>
</evidence>
<evidence type="ECO:0000313" key="17">
    <source>
        <dbReference type="EMBL" id="KAL1534184.1"/>
    </source>
</evidence>
<dbReference type="AlphaFoldDB" id="A0ABD1FQT5"/>
<keyword evidence="3" id="KW-0964">Secreted</keyword>
<dbReference type="InterPro" id="IPR034197">
    <property type="entry name" value="Peptidases_S8_3"/>
</dbReference>
<organism evidence="17 18">
    <name type="scientific">Salvia divinorum</name>
    <name type="common">Maria pastora</name>
    <name type="synonym">Diviner's sage</name>
    <dbReference type="NCBI Taxonomy" id="28513"/>
    <lineage>
        <taxon>Eukaryota</taxon>
        <taxon>Viridiplantae</taxon>
        <taxon>Streptophyta</taxon>
        <taxon>Embryophyta</taxon>
        <taxon>Tracheophyta</taxon>
        <taxon>Spermatophyta</taxon>
        <taxon>Magnoliopsida</taxon>
        <taxon>eudicotyledons</taxon>
        <taxon>Gunneridae</taxon>
        <taxon>Pentapetalae</taxon>
        <taxon>asterids</taxon>
        <taxon>lamiids</taxon>
        <taxon>Lamiales</taxon>
        <taxon>Lamiaceae</taxon>
        <taxon>Nepetoideae</taxon>
        <taxon>Mentheae</taxon>
        <taxon>Salviinae</taxon>
        <taxon>Salvia</taxon>
        <taxon>Salvia subgen. Calosphace</taxon>
    </lineage>
</organism>
<dbReference type="Gene3D" id="3.30.70.80">
    <property type="entry name" value="Peptidase S8 propeptide/proteinase inhibitor I9"/>
    <property type="match status" value="1"/>
</dbReference>
<sequence>MEFDTSKTALFLLLCFFLVDGSSSQRSTYIIHMDKPSMPKAFSSHHFWYSSILKSVNQAPNPNPKLLYVYDHAFHGFSVSMSETELELLKASPGFVSAYPDSAVTPDTTRTPDFLSLSPASGIWPASGYGNGVIIGVIDTGIWPENPSFSDRGIAGPAPVKWRGVCSGGDGFNSSLCNKKIIGARYFNQGIKASDPTSAVPDTARDDDGHGSHVSSTAAGNFVEGVSFFGYARGTARGVAPRARLAVYKALWGGSGVSSDILAAIDQAVADGVDIISISLGAQEIELYESPLSIASFGAREKGILVCMSAGNRGPSVRTIRSGIPWAVIVAAGTVDRWFAGNLTLGDGKTITGWTTFPASAIVRNVPVVYNQSLSGCTAAELAEAPENTIIVCHTTIGNTDFDTVMGALSNSNVKAAIIIAEETSIFRFNTFPYPGVVITAAQGQQVADYALASAAPTASIDFKQTILGKEPRAAPALSDDSSRGPGRSYEGILKPDLMAPGVLILAAFHPHLTAARIGRNIDLATDYNLLSGTSMACPHISGAAALLKAAHPDWSPAAIQSALMTTANPLDNTKQPIREQDGSVASPLGIGSGHVDPNRALDPGLVYDASVQDLVNLVCSMNFTRNQTQTIIRSSYSCSNPSSDLNYPSFVALIRAAEIGRTLTRTFRRRVTNVGNGAAAYKVAVEAPVNTTAVVRPQTLVFGKNYESKSYSLTIRYKADIEIQHREGAVIWSDQTGKYRVRSPIMVSAAADNFE</sequence>
<dbReference type="PROSITE" id="PS00138">
    <property type="entry name" value="SUBTILASE_SER"/>
    <property type="match status" value="1"/>
</dbReference>
<feature type="active site" description="Charge relay system" evidence="9 10">
    <location>
        <position position="535"/>
    </location>
</feature>
<feature type="signal peptide" evidence="13">
    <location>
        <begin position="1"/>
        <end position="24"/>
    </location>
</feature>
<comment type="similarity">
    <text evidence="2 10 11">Belongs to the peptidase S8 family.</text>
</comment>
<evidence type="ECO:0000256" key="1">
    <source>
        <dbReference type="ARBA" id="ARBA00004613"/>
    </source>
</evidence>
<dbReference type="PANTHER" id="PTHR10795">
    <property type="entry name" value="PROPROTEIN CONVERTASE SUBTILISIN/KEXIN"/>
    <property type="match status" value="1"/>
</dbReference>
<keyword evidence="18" id="KW-1185">Reference proteome</keyword>
<dbReference type="InterPro" id="IPR010259">
    <property type="entry name" value="S8pro/Inhibitor_I9"/>
</dbReference>